<gene>
    <name evidence="2" type="ORF">CYCCA115_LOCUS23812</name>
</gene>
<name>A0AAD2JQ48_9STRA</name>
<feature type="region of interest" description="Disordered" evidence="1">
    <location>
        <begin position="512"/>
        <end position="559"/>
    </location>
</feature>
<protein>
    <submittedName>
        <fullName evidence="2">Uncharacterized protein</fullName>
    </submittedName>
</protein>
<evidence type="ECO:0000313" key="2">
    <source>
        <dbReference type="EMBL" id="CAJ1969638.1"/>
    </source>
</evidence>
<feature type="compositionally biased region" description="Polar residues" evidence="1">
    <location>
        <begin position="515"/>
        <end position="525"/>
    </location>
</feature>
<reference evidence="2" key="1">
    <citation type="submission" date="2023-08" db="EMBL/GenBank/DDBJ databases">
        <authorList>
            <person name="Audoor S."/>
            <person name="Bilcke G."/>
        </authorList>
    </citation>
    <scope>NUCLEOTIDE SEQUENCE</scope>
</reference>
<keyword evidence="3" id="KW-1185">Reference proteome</keyword>
<dbReference type="Proteomes" id="UP001295423">
    <property type="component" value="Unassembled WGS sequence"/>
</dbReference>
<feature type="region of interest" description="Disordered" evidence="1">
    <location>
        <begin position="246"/>
        <end position="294"/>
    </location>
</feature>
<evidence type="ECO:0000256" key="1">
    <source>
        <dbReference type="SAM" id="MobiDB-lite"/>
    </source>
</evidence>
<proteinExistence type="predicted"/>
<evidence type="ECO:0000313" key="3">
    <source>
        <dbReference type="Proteomes" id="UP001295423"/>
    </source>
</evidence>
<feature type="region of interest" description="Disordered" evidence="1">
    <location>
        <begin position="342"/>
        <end position="374"/>
    </location>
</feature>
<organism evidence="2 3">
    <name type="scientific">Cylindrotheca closterium</name>
    <dbReference type="NCBI Taxonomy" id="2856"/>
    <lineage>
        <taxon>Eukaryota</taxon>
        <taxon>Sar</taxon>
        <taxon>Stramenopiles</taxon>
        <taxon>Ochrophyta</taxon>
        <taxon>Bacillariophyta</taxon>
        <taxon>Bacillariophyceae</taxon>
        <taxon>Bacillariophycidae</taxon>
        <taxon>Bacillariales</taxon>
        <taxon>Bacillariaceae</taxon>
        <taxon>Cylindrotheca</taxon>
    </lineage>
</organism>
<dbReference type="AlphaFoldDB" id="A0AAD2JQ48"/>
<dbReference type="EMBL" id="CAKOGP040002424">
    <property type="protein sequence ID" value="CAJ1969638.1"/>
    <property type="molecule type" value="Genomic_DNA"/>
</dbReference>
<accession>A0AAD2JQ48</accession>
<feature type="compositionally biased region" description="Basic and acidic residues" evidence="1">
    <location>
        <begin position="527"/>
        <end position="552"/>
    </location>
</feature>
<feature type="compositionally biased region" description="Polar residues" evidence="1">
    <location>
        <begin position="149"/>
        <end position="184"/>
    </location>
</feature>
<feature type="region of interest" description="Disordered" evidence="1">
    <location>
        <begin position="144"/>
        <end position="224"/>
    </location>
</feature>
<comment type="caution">
    <text evidence="2">The sequence shown here is derived from an EMBL/GenBank/DDBJ whole genome shotgun (WGS) entry which is preliminary data.</text>
</comment>
<feature type="compositionally biased region" description="Low complexity" evidence="1">
    <location>
        <begin position="191"/>
        <end position="208"/>
    </location>
</feature>
<sequence>MPTLGQGFLNSWLKVNNKHVVIPNKNDKEGKIEGSKLRKPSPETVMTERTVKSSIEEERTQIIRRFSNRKNKKRLNRTISASDLIRDQISGKGSKKNVKDGVVDNEYASKASAGSSSNSIFGSNRSQHQITGSIFGSNRSQHHAAGSIFGSNRSQHQASGASNSFFDSNDSLHQTTGTSSNSTFDSKSQHKTQQQQQQYQDEYSLSSSTKPIHQEHMPDTASQTNGSLRFVAGFFGADIDIGTLGSGNNDAQKHHHRLAKVSGPNGKRHSASGGSSVPGRIKPKAPGGGGGGMGLRFPPNIFALESSVHSEKKCQHCSELEDELALAREDVEYLRGISLRNEYSNYSPDQQQDDDNQGEAPNRYSSLEESESTQHIEIEEMKKEWATMQDEMQQEIRKYADLCVKLNEEAEFRSNEAMNLHVELNSVSRERDEMATEAETLRAKVAEYEKRETEHRKAETLLQQYEEHGLESANREIGVRDAMIEELSKRLEFALDTLSMEREKQNQRRQIIFPNKSNHNNSSATAMERELRSTKESLQRAEETIELLRRETNGGVKRG</sequence>